<reference evidence="8 9" key="1">
    <citation type="submission" date="2019-04" db="EMBL/GenBank/DDBJ databases">
        <authorList>
            <person name="Schori C."/>
            <person name="Ahrens C."/>
        </authorList>
    </citation>
    <scope>NUCLEOTIDE SEQUENCE [LARGE SCALE GENOMIC DNA]</scope>
    <source>
        <strain evidence="8 9">DSM 2950</strain>
    </source>
</reference>
<name>A0A7G5MTY1_9FIRM</name>
<keyword evidence="3 6" id="KW-0732">Signal</keyword>
<feature type="signal peptide" evidence="6">
    <location>
        <begin position="1"/>
        <end position="21"/>
    </location>
</feature>
<dbReference type="EMBL" id="CP039126">
    <property type="protein sequence ID" value="QMW78074.1"/>
    <property type="molecule type" value="Genomic_DNA"/>
</dbReference>
<feature type="transmembrane region" description="Helical" evidence="5">
    <location>
        <begin position="172"/>
        <end position="191"/>
    </location>
</feature>
<proteinExistence type="predicted"/>
<feature type="chain" id="PRO_5038940563" evidence="6">
    <location>
        <begin position="22"/>
        <end position="197"/>
    </location>
</feature>
<evidence type="ECO:0000256" key="3">
    <source>
        <dbReference type="ARBA" id="ARBA00022729"/>
    </source>
</evidence>
<accession>A0A7G5MTY1</accession>
<gene>
    <name evidence="8" type="ORF">E5259_10995</name>
</gene>
<keyword evidence="4" id="KW-0572">Peptidoglycan-anchor</keyword>
<evidence type="ECO:0000256" key="6">
    <source>
        <dbReference type="SAM" id="SignalP"/>
    </source>
</evidence>
<dbReference type="Proteomes" id="UP000515789">
    <property type="component" value="Chromosome"/>
</dbReference>
<keyword evidence="1" id="KW-0134">Cell wall</keyword>
<keyword evidence="5" id="KW-0812">Transmembrane</keyword>
<evidence type="ECO:0000313" key="8">
    <source>
        <dbReference type="EMBL" id="QMW78074.1"/>
    </source>
</evidence>
<evidence type="ECO:0000256" key="1">
    <source>
        <dbReference type="ARBA" id="ARBA00022512"/>
    </source>
</evidence>
<evidence type="ECO:0000259" key="7">
    <source>
        <dbReference type="Pfam" id="PF00746"/>
    </source>
</evidence>
<evidence type="ECO:0000256" key="2">
    <source>
        <dbReference type="ARBA" id="ARBA00022525"/>
    </source>
</evidence>
<dbReference type="Pfam" id="PF00746">
    <property type="entry name" value="Gram_pos_anchor"/>
    <property type="match status" value="1"/>
</dbReference>
<dbReference type="NCBIfam" id="TIGR01167">
    <property type="entry name" value="LPXTG_anchor"/>
    <property type="match status" value="1"/>
</dbReference>
<keyword evidence="2" id="KW-0964">Secreted</keyword>
<protein>
    <submittedName>
        <fullName evidence="8">LPXTG cell wall anchor domain-containing protein</fullName>
    </submittedName>
</protein>
<keyword evidence="5" id="KW-0472">Membrane</keyword>
<feature type="domain" description="Gram-positive cocci surface proteins LPxTG" evidence="7">
    <location>
        <begin position="165"/>
        <end position="196"/>
    </location>
</feature>
<evidence type="ECO:0000313" key="9">
    <source>
        <dbReference type="Proteomes" id="UP000515789"/>
    </source>
</evidence>
<organism evidence="8 9">
    <name type="scientific">Blautia producta</name>
    <dbReference type="NCBI Taxonomy" id="33035"/>
    <lineage>
        <taxon>Bacteria</taxon>
        <taxon>Bacillati</taxon>
        <taxon>Bacillota</taxon>
        <taxon>Clostridia</taxon>
        <taxon>Lachnospirales</taxon>
        <taxon>Lachnospiraceae</taxon>
        <taxon>Blautia</taxon>
    </lineage>
</organism>
<evidence type="ECO:0000256" key="5">
    <source>
        <dbReference type="SAM" id="Phobius"/>
    </source>
</evidence>
<dbReference type="AlphaFoldDB" id="A0A7G5MTY1"/>
<dbReference type="InterPro" id="IPR019931">
    <property type="entry name" value="LPXTG_anchor"/>
</dbReference>
<evidence type="ECO:0000256" key="4">
    <source>
        <dbReference type="ARBA" id="ARBA00023088"/>
    </source>
</evidence>
<sequence length="197" mass="20383">MMKKLIALVCAAVMTVSSAVAVFAQPSVQVTGVVTKAQSATDASGNAVTVEIKAVSDEHKAAVENIKKEETLKEVLGADFKEGMQVVDVKDISVPDGTTFPVTITFEVAGVTEGSSVAVLHYNGSAWEKVEAKAGAGTITATFTSLSPVAFVVDKDAAAKASTSPKTGETNVMMWTGIVAVIAVAGMAVTYKKRREA</sequence>
<keyword evidence="5" id="KW-1133">Transmembrane helix</keyword>